<dbReference type="Proteomes" id="UP000179786">
    <property type="component" value="Unassembled WGS sequence"/>
</dbReference>
<feature type="transmembrane region" description="Helical" evidence="1">
    <location>
        <begin position="5"/>
        <end position="21"/>
    </location>
</feature>
<keyword evidence="1" id="KW-1133">Transmembrane helix</keyword>
<dbReference type="RefSeq" id="WP_070987865.1">
    <property type="nucleotide sequence ID" value="NZ_MKJU01000036.1"/>
</dbReference>
<evidence type="ECO:0000256" key="1">
    <source>
        <dbReference type="SAM" id="Phobius"/>
    </source>
</evidence>
<keyword evidence="3" id="KW-1185">Reference proteome</keyword>
<keyword evidence="1" id="KW-0472">Membrane</keyword>
<feature type="transmembrane region" description="Helical" evidence="1">
    <location>
        <begin position="27"/>
        <end position="44"/>
    </location>
</feature>
<comment type="caution">
    <text evidence="2">The sequence shown here is derived from an EMBL/GenBank/DDBJ whole genome shotgun (WGS) entry which is preliminary data.</text>
</comment>
<reference evidence="2 3" key="1">
    <citation type="submission" date="2016-09" db="EMBL/GenBank/DDBJ databases">
        <title>Pseudoalteromonas amylolytica sp. nov., isolated from the surface seawater.</title>
        <authorList>
            <person name="Wu Y.-H."/>
            <person name="Cheng H."/>
            <person name="Jin X.-B."/>
            <person name="Wang C.-S."/>
            <person name="Xu X.-W."/>
        </authorList>
    </citation>
    <scope>NUCLEOTIDE SEQUENCE [LARGE SCALE GENOMIC DNA]</scope>
    <source>
        <strain evidence="2 3">JW1</strain>
    </source>
</reference>
<evidence type="ECO:0008006" key="4">
    <source>
        <dbReference type="Google" id="ProtNLM"/>
    </source>
</evidence>
<feature type="transmembrane region" description="Helical" evidence="1">
    <location>
        <begin position="56"/>
        <end position="76"/>
    </location>
</feature>
<feature type="transmembrane region" description="Helical" evidence="1">
    <location>
        <begin position="82"/>
        <end position="105"/>
    </location>
</feature>
<sequence length="197" mass="21980">MKVSNLIFITIIALAVFYIQVANPDYVTYLYLTVLTFGVVFGVLKKDPNITHISAILALVAISEYVIFSYNIISLGGELDDYLVVGSLVFGVQLAINLIAVFLLICRVQLSKLISKTTSKNIELTAFDGIFHWFFIFAGIINLLALLENVLRNGFDFKYLTFIYDIYENLGYTIIALICGTLITMLVVSARDGRATH</sequence>
<name>A0A1S1MN16_9GAMM</name>
<keyword evidence="1" id="KW-0812">Transmembrane</keyword>
<proteinExistence type="predicted"/>
<accession>A0A1S1MN16</accession>
<evidence type="ECO:0000313" key="2">
    <source>
        <dbReference type="EMBL" id="OHU87032.1"/>
    </source>
</evidence>
<dbReference type="AlphaFoldDB" id="A0A1S1MN16"/>
<evidence type="ECO:0000313" key="3">
    <source>
        <dbReference type="Proteomes" id="UP000179786"/>
    </source>
</evidence>
<gene>
    <name evidence="2" type="ORF">BET10_01115</name>
</gene>
<dbReference type="EMBL" id="MKJU01000036">
    <property type="protein sequence ID" value="OHU87032.1"/>
    <property type="molecule type" value="Genomic_DNA"/>
</dbReference>
<protein>
    <recommendedName>
        <fullName evidence="4">Intracellular septation protein A</fullName>
    </recommendedName>
</protein>
<feature type="transmembrane region" description="Helical" evidence="1">
    <location>
        <begin position="166"/>
        <end position="188"/>
    </location>
</feature>
<feature type="transmembrane region" description="Helical" evidence="1">
    <location>
        <begin position="126"/>
        <end position="146"/>
    </location>
</feature>
<organism evidence="2 3">
    <name type="scientific">Pseudoalteromonas amylolytica</name>
    <dbReference type="NCBI Taxonomy" id="1859457"/>
    <lineage>
        <taxon>Bacteria</taxon>
        <taxon>Pseudomonadati</taxon>
        <taxon>Pseudomonadota</taxon>
        <taxon>Gammaproteobacteria</taxon>
        <taxon>Alteromonadales</taxon>
        <taxon>Pseudoalteromonadaceae</taxon>
        <taxon>Pseudoalteromonas</taxon>
    </lineage>
</organism>
<dbReference type="OrthoDB" id="6289764at2"/>